<reference evidence="7 8" key="1">
    <citation type="submission" date="2020-07" db="EMBL/GenBank/DDBJ databases">
        <title>Diversity of carbapenemase encoding genes among Pseudomonas putida group clinical isolates in a tertiary Brazilian hospital.</title>
        <authorList>
            <person name="Alberto-Lei F."/>
            <person name="Nodari C.S."/>
            <person name="Streling A.P."/>
            <person name="Paulino J.T."/>
            <person name="Bessa-Neto F.O."/>
            <person name="Cayo R."/>
            <person name="Gales A.C."/>
        </authorList>
    </citation>
    <scope>NUCLEOTIDE SEQUENCE [LARGE SCALE GENOMIC DNA]</scope>
    <source>
        <strain evidence="7 8">12815</strain>
    </source>
</reference>
<dbReference type="RefSeq" id="WP_024087603.1">
    <property type="nucleotide sequence ID" value="NZ_JACGCX010000003.1"/>
</dbReference>
<dbReference type="InterPro" id="IPR028090">
    <property type="entry name" value="JAB_dom_prok"/>
</dbReference>
<name>A0A7W2KEQ4_9PSED</name>
<comment type="caution">
    <text evidence="7">The sequence shown here is derived from an EMBL/GenBank/DDBJ whole genome shotgun (WGS) entry which is preliminary data.</text>
</comment>
<evidence type="ECO:0000256" key="4">
    <source>
        <dbReference type="ARBA" id="ARBA00022833"/>
    </source>
</evidence>
<dbReference type="SUPFAM" id="SSF102712">
    <property type="entry name" value="JAB1/MPN domain"/>
    <property type="match status" value="1"/>
</dbReference>
<evidence type="ECO:0000256" key="5">
    <source>
        <dbReference type="ARBA" id="ARBA00023049"/>
    </source>
</evidence>
<evidence type="ECO:0000256" key="1">
    <source>
        <dbReference type="ARBA" id="ARBA00022670"/>
    </source>
</evidence>
<dbReference type="Pfam" id="PF14464">
    <property type="entry name" value="Prok-JAB"/>
    <property type="match status" value="1"/>
</dbReference>
<dbReference type="GO" id="GO:0046872">
    <property type="term" value="F:metal ion binding"/>
    <property type="evidence" value="ECO:0007669"/>
    <property type="project" value="UniProtKB-KW"/>
</dbReference>
<keyword evidence="2" id="KW-0479">Metal-binding</keyword>
<evidence type="ECO:0000256" key="2">
    <source>
        <dbReference type="ARBA" id="ARBA00022723"/>
    </source>
</evidence>
<keyword evidence="5" id="KW-0482">Metalloprotease</keyword>
<dbReference type="Proteomes" id="UP000545074">
    <property type="component" value="Unassembled WGS sequence"/>
</dbReference>
<protein>
    <submittedName>
        <fullName evidence="7">Mov34/MPN/PAD-1 family protein</fullName>
    </submittedName>
</protein>
<keyword evidence="4" id="KW-0862">Zinc</keyword>
<keyword evidence="3" id="KW-0378">Hydrolase</keyword>
<evidence type="ECO:0000313" key="8">
    <source>
        <dbReference type="Proteomes" id="UP000545074"/>
    </source>
</evidence>
<dbReference type="GO" id="GO:0008237">
    <property type="term" value="F:metallopeptidase activity"/>
    <property type="evidence" value="ECO:0007669"/>
    <property type="project" value="UniProtKB-KW"/>
</dbReference>
<sequence length="160" mass="17951">MSAIAWTWQWAGIDVRLSVSQAVADVLDQYRQRTWKTERGGQLFVDLANPDGLIMSLATPPHARDRAGWTWLELDADRCRKEIESANARGLRLVGYWHTHPQTVPAISPTDIASFSRFAARYRQELPHPIAVIVGLSPNPDGIKAWLFRDGKCVEAAFAN</sequence>
<dbReference type="Gene3D" id="3.40.140.10">
    <property type="entry name" value="Cytidine Deaminase, domain 2"/>
    <property type="match status" value="1"/>
</dbReference>
<gene>
    <name evidence="7" type="ORF">H4C80_08360</name>
</gene>
<evidence type="ECO:0000259" key="6">
    <source>
        <dbReference type="Pfam" id="PF14464"/>
    </source>
</evidence>
<accession>A0A7W2KEQ4</accession>
<evidence type="ECO:0000313" key="7">
    <source>
        <dbReference type="EMBL" id="MBA6097129.1"/>
    </source>
</evidence>
<dbReference type="EMBL" id="JACGCX010000003">
    <property type="protein sequence ID" value="MBA6097129.1"/>
    <property type="molecule type" value="Genomic_DNA"/>
</dbReference>
<keyword evidence="1" id="KW-0645">Protease</keyword>
<evidence type="ECO:0000256" key="3">
    <source>
        <dbReference type="ARBA" id="ARBA00022801"/>
    </source>
</evidence>
<dbReference type="GO" id="GO:0006508">
    <property type="term" value="P:proteolysis"/>
    <property type="evidence" value="ECO:0007669"/>
    <property type="project" value="UniProtKB-KW"/>
</dbReference>
<organism evidence="7 8">
    <name type="scientific">Pseudomonas juntendi</name>
    <dbReference type="NCBI Taxonomy" id="2666183"/>
    <lineage>
        <taxon>Bacteria</taxon>
        <taxon>Pseudomonadati</taxon>
        <taxon>Pseudomonadota</taxon>
        <taxon>Gammaproteobacteria</taxon>
        <taxon>Pseudomonadales</taxon>
        <taxon>Pseudomonadaceae</taxon>
        <taxon>Pseudomonas</taxon>
    </lineage>
</organism>
<proteinExistence type="predicted"/>
<dbReference type="AlphaFoldDB" id="A0A7W2KEQ4"/>
<feature type="domain" description="JAB" evidence="6">
    <location>
        <begin position="25"/>
        <end position="147"/>
    </location>
</feature>